<evidence type="ECO:0000313" key="4">
    <source>
        <dbReference type="EMBL" id="KAF2294936.1"/>
    </source>
</evidence>
<dbReference type="SUPFAM" id="SSF57667">
    <property type="entry name" value="beta-beta-alpha zinc fingers"/>
    <property type="match status" value="1"/>
</dbReference>
<dbReference type="InterPro" id="IPR013087">
    <property type="entry name" value="Znf_C2H2_type"/>
</dbReference>
<dbReference type="PANTHER" id="PTHR47593:SF8">
    <property type="entry name" value="OS12G0581900 PROTEIN"/>
    <property type="match status" value="1"/>
</dbReference>
<dbReference type="InterPro" id="IPR036236">
    <property type="entry name" value="Znf_C2H2_sf"/>
</dbReference>
<sequence length="341" mass="38343">MSWRSGGSLSRTLISAARAHLASPRCRPRIRPRPLPRPGSSPAACPLLHLGTWENWDVCNHSCLCIACCPQTTSHHASMLTCGLFVSCLTVLEGQLDVCSKMKQHIEEVRKWVHHEGLRLFRESLTTIPPFLPIQLSSTYTKKNVEIRGDMMVRDEAIETATDKHQDELRISNNSNERIEDCNLGGEWLNLSLGGNSVSTAGDYDPHSRPTSSKVFSCNFCRRKFYSSQALGGHQNAHKRERGAARRFQSQRMMTMMGFPLNTPMSRSLGVRPHALVHKQSREGTTVAARFNETNTGFGMAWMPFMLEDAMDLMWPGSFRLDPQPPEPPSESLKLDLNLRL</sequence>
<accession>A0A6A6L478</accession>
<dbReference type="AlphaFoldDB" id="A0A6A6L478"/>
<keyword evidence="1" id="KW-0863">Zinc-finger</keyword>
<dbReference type="PROSITE" id="PS00028">
    <property type="entry name" value="ZINC_FINGER_C2H2_1"/>
    <property type="match status" value="1"/>
</dbReference>
<evidence type="ECO:0000256" key="1">
    <source>
        <dbReference type="PROSITE-ProRule" id="PRU00042"/>
    </source>
</evidence>
<reference evidence="4 5" key="1">
    <citation type="journal article" date="2020" name="Mol. Plant">
        <title>The Chromosome-Based Rubber Tree Genome Provides New Insights into Spurge Genome Evolution and Rubber Biosynthesis.</title>
        <authorList>
            <person name="Liu J."/>
            <person name="Shi C."/>
            <person name="Shi C.C."/>
            <person name="Li W."/>
            <person name="Zhang Q.J."/>
            <person name="Zhang Y."/>
            <person name="Li K."/>
            <person name="Lu H.F."/>
            <person name="Shi C."/>
            <person name="Zhu S.T."/>
            <person name="Xiao Z.Y."/>
            <person name="Nan H."/>
            <person name="Yue Y."/>
            <person name="Zhu X.G."/>
            <person name="Wu Y."/>
            <person name="Hong X.N."/>
            <person name="Fan G.Y."/>
            <person name="Tong Y."/>
            <person name="Zhang D."/>
            <person name="Mao C.L."/>
            <person name="Liu Y.L."/>
            <person name="Hao S.J."/>
            <person name="Liu W.Q."/>
            <person name="Lv M.Q."/>
            <person name="Zhang H.B."/>
            <person name="Liu Y."/>
            <person name="Hu-Tang G.R."/>
            <person name="Wang J.P."/>
            <person name="Wang J.H."/>
            <person name="Sun Y.H."/>
            <person name="Ni S.B."/>
            <person name="Chen W.B."/>
            <person name="Zhang X.C."/>
            <person name="Jiao Y.N."/>
            <person name="Eichler E.E."/>
            <person name="Li G.H."/>
            <person name="Liu X."/>
            <person name="Gao L.Z."/>
        </authorList>
    </citation>
    <scope>NUCLEOTIDE SEQUENCE [LARGE SCALE GENOMIC DNA]</scope>
    <source>
        <strain evidence="5">cv. GT1</strain>
        <tissue evidence="4">Leaf</tissue>
    </source>
</reference>
<dbReference type="GO" id="GO:0008270">
    <property type="term" value="F:zinc ion binding"/>
    <property type="evidence" value="ECO:0007669"/>
    <property type="project" value="UniProtKB-KW"/>
</dbReference>
<feature type="domain" description="C2H2-type" evidence="3">
    <location>
        <begin position="216"/>
        <end position="243"/>
    </location>
</feature>
<gene>
    <name evidence="4" type="ORF">GH714_027198</name>
</gene>
<proteinExistence type="predicted"/>
<keyword evidence="1" id="KW-0862">Zinc</keyword>
<dbReference type="Gene3D" id="3.30.160.60">
    <property type="entry name" value="Classic Zinc Finger"/>
    <property type="match status" value="1"/>
</dbReference>
<organism evidence="4 5">
    <name type="scientific">Hevea brasiliensis</name>
    <name type="common">Para rubber tree</name>
    <name type="synonym">Siphonia brasiliensis</name>
    <dbReference type="NCBI Taxonomy" id="3981"/>
    <lineage>
        <taxon>Eukaryota</taxon>
        <taxon>Viridiplantae</taxon>
        <taxon>Streptophyta</taxon>
        <taxon>Embryophyta</taxon>
        <taxon>Tracheophyta</taxon>
        <taxon>Spermatophyta</taxon>
        <taxon>Magnoliopsida</taxon>
        <taxon>eudicotyledons</taxon>
        <taxon>Gunneridae</taxon>
        <taxon>Pentapetalae</taxon>
        <taxon>rosids</taxon>
        <taxon>fabids</taxon>
        <taxon>Malpighiales</taxon>
        <taxon>Euphorbiaceae</taxon>
        <taxon>Crotonoideae</taxon>
        <taxon>Micrandreae</taxon>
        <taxon>Hevea</taxon>
    </lineage>
</organism>
<dbReference type="PANTHER" id="PTHR47593">
    <property type="entry name" value="ZINC FINGER PROTEIN 4-LIKE"/>
    <property type="match status" value="1"/>
</dbReference>
<dbReference type="EMBL" id="JAAGAX010000013">
    <property type="protein sequence ID" value="KAF2294936.1"/>
    <property type="molecule type" value="Genomic_DNA"/>
</dbReference>
<dbReference type="Proteomes" id="UP000467840">
    <property type="component" value="Chromosome 7"/>
</dbReference>
<protein>
    <recommendedName>
        <fullName evidence="3">C2H2-type domain-containing protein</fullName>
    </recommendedName>
</protein>
<name>A0A6A6L478_HEVBR</name>
<feature type="region of interest" description="Disordered" evidence="2">
    <location>
        <begin position="318"/>
        <end position="341"/>
    </location>
</feature>
<comment type="caution">
    <text evidence="4">The sequence shown here is derived from an EMBL/GenBank/DDBJ whole genome shotgun (WGS) entry which is preliminary data.</text>
</comment>
<dbReference type="PROSITE" id="PS50157">
    <property type="entry name" value="ZINC_FINGER_C2H2_2"/>
    <property type="match status" value="1"/>
</dbReference>
<evidence type="ECO:0000256" key="2">
    <source>
        <dbReference type="SAM" id="MobiDB-lite"/>
    </source>
</evidence>
<keyword evidence="5" id="KW-1185">Reference proteome</keyword>
<evidence type="ECO:0000259" key="3">
    <source>
        <dbReference type="PROSITE" id="PS50157"/>
    </source>
</evidence>
<dbReference type="InterPro" id="IPR053266">
    <property type="entry name" value="Zinc_finger_protein_7"/>
</dbReference>
<keyword evidence="1" id="KW-0479">Metal-binding</keyword>
<evidence type="ECO:0000313" key="5">
    <source>
        <dbReference type="Proteomes" id="UP000467840"/>
    </source>
</evidence>